<dbReference type="Proteomes" id="UP000694388">
    <property type="component" value="Unplaced"/>
</dbReference>
<accession>A0A8C4WZB1</accession>
<dbReference type="GO" id="GO:0008017">
    <property type="term" value="F:microtubule binding"/>
    <property type="evidence" value="ECO:0007669"/>
    <property type="project" value="InterPro"/>
</dbReference>
<keyword evidence="4" id="KW-1133">Transmembrane helix</keyword>
<evidence type="ECO:0000313" key="7">
    <source>
        <dbReference type="Proteomes" id="UP000694388"/>
    </source>
</evidence>
<keyword evidence="1" id="KW-0547">Nucleotide-binding</keyword>
<evidence type="ECO:0000259" key="5">
    <source>
        <dbReference type="PROSITE" id="PS50067"/>
    </source>
</evidence>
<dbReference type="GO" id="GO:0007018">
    <property type="term" value="P:microtubule-based movement"/>
    <property type="evidence" value="ECO:0007669"/>
    <property type="project" value="InterPro"/>
</dbReference>
<evidence type="ECO:0000313" key="6">
    <source>
        <dbReference type="Ensembl" id="ENSEBUP00000021905.1"/>
    </source>
</evidence>
<name>A0A8C4WZB1_EPTBU</name>
<dbReference type="SUPFAM" id="SSF52540">
    <property type="entry name" value="P-loop containing nucleoside triphosphate hydrolases"/>
    <property type="match status" value="1"/>
</dbReference>
<dbReference type="GO" id="GO:0005524">
    <property type="term" value="F:ATP binding"/>
    <property type="evidence" value="ECO:0007669"/>
    <property type="project" value="UniProtKB-KW"/>
</dbReference>
<protein>
    <recommendedName>
        <fullName evidence="5">Kinesin motor domain-containing protein</fullName>
    </recommendedName>
</protein>
<evidence type="ECO:0000256" key="2">
    <source>
        <dbReference type="ARBA" id="ARBA00022840"/>
    </source>
</evidence>
<keyword evidence="2" id="KW-0067">ATP-binding</keyword>
<evidence type="ECO:0000256" key="4">
    <source>
        <dbReference type="SAM" id="Phobius"/>
    </source>
</evidence>
<dbReference type="InterPro" id="IPR027417">
    <property type="entry name" value="P-loop_NTPase"/>
</dbReference>
<sequence>MMGSIEQPGLIPRLCSQLFTRVAIEQCEELTFKVEVSYMEIYNERVRDLLDPKGGRTLRVREHKILGPYVDGLSQLAVASYQDIESLMLEGNKSRTIAATNMNEESSRSHAVFTIVLTQTLCDLQSGTSGEKASRLSLVDLAGSERVSKTGAAGERLREGSNINKFVHMIVFYFCLLPACILLLLGNRCHTFTCFTCTYNTNGIVLIKWT</sequence>
<keyword evidence="7" id="KW-1185">Reference proteome</keyword>
<dbReference type="Pfam" id="PF00225">
    <property type="entry name" value="Kinesin"/>
    <property type="match status" value="1"/>
</dbReference>
<dbReference type="Gene3D" id="3.40.850.10">
    <property type="entry name" value="Kinesin motor domain"/>
    <property type="match status" value="1"/>
</dbReference>
<dbReference type="PANTHER" id="PTHR47117">
    <property type="entry name" value="STAR-RELATED LIPID TRANSFER PROTEIN 9"/>
    <property type="match status" value="1"/>
</dbReference>
<feature type="transmembrane region" description="Helical" evidence="4">
    <location>
        <begin position="166"/>
        <end position="186"/>
    </location>
</feature>
<dbReference type="OMA" id="AATHERC"/>
<dbReference type="GeneTree" id="ENSGT00940000155500"/>
<dbReference type="PROSITE" id="PS00411">
    <property type="entry name" value="KINESIN_MOTOR_1"/>
    <property type="match status" value="1"/>
</dbReference>
<dbReference type="GO" id="GO:0003777">
    <property type="term" value="F:microtubule motor activity"/>
    <property type="evidence" value="ECO:0007669"/>
    <property type="project" value="InterPro"/>
</dbReference>
<comment type="caution">
    <text evidence="3">Lacks conserved residue(s) required for the propagation of feature annotation.</text>
</comment>
<dbReference type="Ensembl" id="ENSEBUT00000022481.1">
    <property type="protein sequence ID" value="ENSEBUP00000021905.1"/>
    <property type="gene ID" value="ENSEBUG00000013517.1"/>
</dbReference>
<dbReference type="PRINTS" id="PR00380">
    <property type="entry name" value="KINESINHEAVY"/>
</dbReference>
<keyword evidence="4" id="KW-0812">Transmembrane</keyword>
<keyword evidence="4" id="KW-0472">Membrane</keyword>
<evidence type="ECO:0000256" key="1">
    <source>
        <dbReference type="ARBA" id="ARBA00022741"/>
    </source>
</evidence>
<dbReference type="InterPro" id="IPR019821">
    <property type="entry name" value="Kinesin_motor_CS"/>
</dbReference>
<reference evidence="6" key="2">
    <citation type="submission" date="2025-09" db="UniProtKB">
        <authorList>
            <consortium name="Ensembl"/>
        </authorList>
    </citation>
    <scope>IDENTIFICATION</scope>
</reference>
<organism evidence="6 7">
    <name type="scientific">Eptatretus burgeri</name>
    <name type="common">Inshore hagfish</name>
    <dbReference type="NCBI Taxonomy" id="7764"/>
    <lineage>
        <taxon>Eukaryota</taxon>
        <taxon>Metazoa</taxon>
        <taxon>Chordata</taxon>
        <taxon>Craniata</taxon>
        <taxon>Vertebrata</taxon>
        <taxon>Cyclostomata</taxon>
        <taxon>Myxini</taxon>
        <taxon>Myxiniformes</taxon>
        <taxon>Myxinidae</taxon>
        <taxon>Eptatretinae</taxon>
        <taxon>Eptatretus</taxon>
    </lineage>
</organism>
<dbReference type="AlphaFoldDB" id="A0A8C4WZB1"/>
<dbReference type="SMART" id="SM00129">
    <property type="entry name" value="KISc"/>
    <property type="match status" value="1"/>
</dbReference>
<reference evidence="6" key="1">
    <citation type="submission" date="2025-08" db="UniProtKB">
        <authorList>
            <consortium name="Ensembl"/>
        </authorList>
    </citation>
    <scope>IDENTIFICATION</scope>
</reference>
<dbReference type="InterPro" id="IPR001752">
    <property type="entry name" value="Kinesin_motor_dom"/>
</dbReference>
<feature type="domain" description="Kinesin motor" evidence="5">
    <location>
        <begin position="1"/>
        <end position="165"/>
    </location>
</feature>
<dbReference type="InterPro" id="IPR036961">
    <property type="entry name" value="Kinesin_motor_dom_sf"/>
</dbReference>
<dbReference type="PROSITE" id="PS50067">
    <property type="entry name" value="KINESIN_MOTOR_2"/>
    <property type="match status" value="1"/>
</dbReference>
<proteinExistence type="inferred from homology"/>
<evidence type="ECO:0000256" key="3">
    <source>
        <dbReference type="PROSITE-ProRule" id="PRU00283"/>
    </source>
</evidence>
<comment type="similarity">
    <text evidence="3">Belongs to the TRAFAC class myosin-kinesin ATPase superfamily. Kinesin family.</text>
</comment>